<protein>
    <recommendedName>
        <fullName evidence="6">P53 and DNA damage-regulated protein 1</fullName>
    </recommendedName>
</protein>
<proteinExistence type="predicted"/>
<dbReference type="CDD" id="cd22860">
    <property type="entry name" value="PDRG1"/>
    <property type="match status" value="1"/>
</dbReference>
<reference evidence="4" key="1">
    <citation type="submission" date="2023-05" db="EMBL/GenBank/DDBJ databases">
        <authorList>
            <person name="Stuckert A."/>
        </authorList>
    </citation>
    <scope>NUCLEOTIDE SEQUENCE</scope>
</reference>
<dbReference type="SUPFAM" id="SSF46579">
    <property type="entry name" value="Prefoldin"/>
    <property type="match status" value="1"/>
</dbReference>
<comment type="subcellular location">
    <subcellularLocation>
        <location evidence="1">Cytoplasm</location>
    </subcellularLocation>
</comment>
<sequence length="135" mass="15412">MEVDDGGMDSVLEYLQEVERKAEDVLGDRRQIVDLDIKRNQNREALRALSKDTDKSEVVTVCFGSMFIDLPKNKTKEMIQRDQEQLDKEIDTIRSQLPGKVNQLYEAQGKPELKGFNLTALDPDEMKAIKKVLNG</sequence>
<keyword evidence="5" id="KW-1185">Reference proteome</keyword>
<dbReference type="PANTHER" id="PTHR21162:SF0">
    <property type="entry name" value="P53 AND DNA DAMAGE-REGULATED PROTEIN 1"/>
    <property type="match status" value="1"/>
</dbReference>
<evidence type="ECO:0000313" key="5">
    <source>
        <dbReference type="Proteomes" id="UP001162483"/>
    </source>
</evidence>
<evidence type="ECO:0008006" key="6">
    <source>
        <dbReference type="Google" id="ProtNLM"/>
    </source>
</evidence>
<keyword evidence="3" id="KW-0143">Chaperone</keyword>
<keyword evidence="2" id="KW-0963">Cytoplasm</keyword>
<comment type="caution">
    <text evidence="4">The sequence shown here is derived from an EMBL/GenBank/DDBJ whole genome shotgun (WGS) entry which is preliminary data.</text>
</comment>
<evidence type="ECO:0000256" key="2">
    <source>
        <dbReference type="ARBA" id="ARBA00022490"/>
    </source>
</evidence>
<evidence type="ECO:0000256" key="3">
    <source>
        <dbReference type="ARBA" id="ARBA00023186"/>
    </source>
</evidence>
<organism evidence="4 5">
    <name type="scientific">Staurois parvus</name>
    <dbReference type="NCBI Taxonomy" id="386267"/>
    <lineage>
        <taxon>Eukaryota</taxon>
        <taxon>Metazoa</taxon>
        <taxon>Chordata</taxon>
        <taxon>Craniata</taxon>
        <taxon>Vertebrata</taxon>
        <taxon>Euteleostomi</taxon>
        <taxon>Amphibia</taxon>
        <taxon>Batrachia</taxon>
        <taxon>Anura</taxon>
        <taxon>Neobatrachia</taxon>
        <taxon>Ranoidea</taxon>
        <taxon>Ranidae</taxon>
        <taxon>Staurois</taxon>
    </lineage>
</organism>
<dbReference type="PANTHER" id="PTHR21162">
    <property type="entry name" value="P53 AND DNA DAMAGE-REGULATED PROTEIN"/>
    <property type="match status" value="1"/>
</dbReference>
<dbReference type="EMBL" id="CATNWA010017007">
    <property type="protein sequence ID" value="CAI9597216.1"/>
    <property type="molecule type" value="Genomic_DNA"/>
</dbReference>
<evidence type="ECO:0000313" key="4">
    <source>
        <dbReference type="EMBL" id="CAI9597216.1"/>
    </source>
</evidence>
<accession>A0ABN9FLN5</accession>
<name>A0ABN9FLN5_9NEOB</name>
<evidence type="ECO:0000256" key="1">
    <source>
        <dbReference type="ARBA" id="ARBA00004496"/>
    </source>
</evidence>
<dbReference type="Proteomes" id="UP001162483">
    <property type="component" value="Unassembled WGS sequence"/>
</dbReference>
<gene>
    <name evidence="4" type="ORF">SPARVUS_LOCUS12200281</name>
</gene>
<dbReference type="InterPro" id="IPR030482">
    <property type="entry name" value="PDRG1"/>
</dbReference>